<keyword evidence="14" id="KW-0472">Membrane</keyword>
<reference evidence="15 16" key="1">
    <citation type="journal article" date="2013" name="Genome Announc.">
        <title>Genome Sequence of Mycoplasma columbinum Strain SF7.</title>
        <authorList>
            <person name="Guo Z."/>
            <person name="Xu X."/>
            <person name="Zheng Q."/>
            <person name="Li T."/>
            <person name="Kuang S."/>
            <person name="Zhang Z."/>
            <person name="Chen Y."/>
            <person name="Lu X."/>
            <person name="Zhou R."/>
            <person name="Bi D."/>
            <person name="Jin H."/>
        </authorList>
    </citation>
    <scope>NUCLEOTIDE SEQUENCE [LARGE SCALE GENOMIC DNA]</scope>
    <source>
        <strain evidence="15 16">SF7</strain>
    </source>
</reference>
<evidence type="ECO:0000256" key="1">
    <source>
        <dbReference type="ARBA" id="ARBA00004496"/>
    </source>
</evidence>
<dbReference type="GO" id="GO:0006310">
    <property type="term" value="P:DNA recombination"/>
    <property type="evidence" value="ECO:0007669"/>
    <property type="project" value="UniProtKB-UniRule"/>
</dbReference>
<feature type="site" description="Transition state stabilizer" evidence="13">
    <location>
        <position position="96"/>
    </location>
</feature>
<dbReference type="GO" id="GO:0006281">
    <property type="term" value="P:DNA repair"/>
    <property type="evidence" value="ECO:0007669"/>
    <property type="project" value="UniProtKB-UniRule"/>
</dbReference>
<keyword evidence="8 13" id="KW-0460">Magnesium</keyword>
<dbReference type="Proteomes" id="UP000004978">
    <property type="component" value="Unassembled WGS sequence"/>
</dbReference>
<feature type="binding site" evidence="13">
    <location>
        <position position="94"/>
    </location>
    <ligand>
        <name>Mg(2+)</name>
        <dbReference type="ChEBI" id="CHEBI:18420"/>
    </ligand>
</feature>
<comment type="subcellular location">
    <subcellularLocation>
        <location evidence="1 13">Cytoplasm</location>
    </subcellularLocation>
</comment>
<dbReference type="SUPFAM" id="SSF52980">
    <property type="entry name" value="Restriction endonuclease-like"/>
    <property type="match status" value="1"/>
</dbReference>
<evidence type="ECO:0000256" key="12">
    <source>
        <dbReference type="ARBA" id="ARBA00029523"/>
    </source>
</evidence>
<dbReference type="NCBIfam" id="NF002581">
    <property type="entry name" value="PRK02234.1-2"/>
    <property type="match status" value="1"/>
</dbReference>
<proteinExistence type="inferred from homology"/>
<keyword evidence="10 13" id="KW-0234">DNA repair</keyword>
<evidence type="ECO:0000256" key="7">
    <source>
        <dbReference type="ARBA" id="ARBA00022801"/>
    </source>
</evidence>
<feature type="binding site" evidence="13">
    <location>
        <position position="81"/>
    </location>
    <ligand>
        <name>Mg(2+)</name>
        <dbReference type="ChEBI" id="CHEBI:18420"/>
    </ligand>
</feature>
<dbReference type="InterPro" id="IPR011335">
    <property type="entry name" value="Restrct_endonuc-II-like"/>
</dbReference>
<name>F9UJF5_9BACT</name>
<comment type="caution">
    <text evidence="15">The sequence shown here is derived from an EMBL/GenBank/DDBJ whole genome shotgun (WGS) entry which is preliminary data.</text>
</comment>
<keyword evidence="7 13" id="KW-0378">Hydrolase</keyword>
<keyword evidence="2 13" id="KW-0963">Cytoplasm</keyword>
<keyword evidence="6 13" id="KW-0227">DNA damage</keyword>
<feature type="binding site" evidence="13">
    <location>
        <position position="79"/>
    </location>
    <ligand>
        <name>Mg(2+)</name>
        <dbReference type="ChEBI" id="CHEBI:18420"/>
    </ligand>
</feature>
<dbReference type="CDD" id="cd22354">
    <property type="entry name" value="RecU-like"/>
    <property type="match status" value="1"/>
</dbReference>
<dbReference type="Gene3D" id="3.40.1350.10">
    <property type="match status" value="1"/>
</dbReference>
<dbReference type="InterPro" id="IPR004612">
    <property type="entry name" value="Resolv_RecU"/>
</dbReference>
<evidence type="ECO:0000256" key="4">
    <source>
        <dbReference type="ARBA" id="ARBA00022723"/>
    </source>
</evidence>
<comment type="catalytic activity">
    <reaction evidence="13">
        <text>Endonucleolytic cleavage at a junction such as a reciprocal single-stranded crossover between two homologous DNA duplexes (Holliday junction).</text>
        <dbReference type="EC" id="3.1.21.10"/>
    </reaction>
</comment>
<keyword evidence="16" id="KW-1185">Reference proteome</keyword>
<comment type="function">
    <text evidence="13">Endonuclease that resolves Holliday junction intermediates in genetic recombination. Cleaves mobile four-strand junctions by introducing symmetrical nicks in paired strands. Promotes annealing of linear ssDNA with homologous dsDNA. Required for DNA repair, homologous recombination and chromosome segregation.</text>
</comment>
<dbReference type="GO" id="GO:0005737">
    <property type="term" value="C:cytoplasm"/>
    <property type="evidence" value="ECO:0007669"/>
    <property type="project" value="UniProtKB-SubCell"/>
</dbReference>
<keyword evidence="5 13" id="KW-0255">Endonuclease</keyword>
<keyword evidence="14" id="KW-0812">Transmembrane</keyword>
<evidence type="ECO:0000313" key="15">
    <source>
        <dbReference type="EMBL" id="EGV00498.1"/>
    </source>
</evidence>
<feature type="binding site" evidence="13">
    <location>
        <position position="112"/>
    </location>
    <ligand>
        <name>Mg(2+)</name>
        <dbReference type="ChEBI" id="CHEBI:18420"/>
    </ligand>
</feature>
<dbReference type="Pfam" id="PF03838">
    <property type="entry name" value="RecU"/>
    <property type="match status" value="1"/>
</dbReference>
<evidence type="ECO:0000256" key="5">
    <source>
        <dbReference type="ARBA" id="ARBA00022759"/>
    </source>
</evidence>
<dbReference type="eggNOG" id="COG3331">
    <property type="taxonomic scope" value="Bacteria"/>
</dbReference>
<keyword evidence="3 13" id="KW-0540">Nuclease</keyword>
<protein>
    <recommendedName>
        <fullName evidence="12 13">Holliday junction resolvase RecU</fullName>
        <ecNumber evidence="13">3.1.21.10</ecNumber>
    </recommendedName>
    <alternativeName>
        <fullName evidence="13">Recombination protein U homolog</fullName>
    </alternativeName>
</protein>
<organism evidence="15 16">
    <name type="scientific">Mycoplasmopsis columbina SF7</name>
    <dbReference type="NCBI Taxonomy" id="1037410"/>
    <lineage>
        <taxon>Bacteria</taxon>
        <taxon>Bacillati</taxon>
        <taxon>Mycoplasmatota</taxon>
        <taxon>Mycoplasmoidales</taxon>
        <taxon>Metamycoplasmataceae</taxon>
        <taxon>Mycoplasmopsis</taxon>
    </lineage>
</organism>
<evidence type="ECO:0000256" key="11">
    <source>
        <dbReference type="ARBA" id="ARBA00023447"/>
    </source>
</evidence>
<evidence type="ECO:0000256" key="10">
    <source>
        <dbReference type="ARBA" id="ARBA00023204"/>
    </source>
</evidence>
<dbReference type="STRING" id="1037410.MCSF7_03068"/>
<keyword evidence="14" id="KW-1133">Transmembrane helix</keyword>
<sequence length="181" mass="21461">MEKYAFFIKKYFFHKIHLFFNRKNMNKNRGMLLENIINKTIDYYSVNDLAYIKKQIVPIKFSGIENGKIKNGFLYSKSTVDYIGCFKGKFIAFEAKTTEDKIIDKSNLKTHQIDYLKKIDKQGGIVFFILFYSLFNEFYLLFFKDFEKLNASSLHYKNIKKVGIKLTLLFPGIIDFLPFLN</sequence>
<dbReference type="HAMAP" id="MF_00130">
    <property type="entry name" value="RecU"/>
    <property type="match status" value="1"/>
</dbReference>
<comment type="cofactor">
    <cofactor evidence="13">
        <name>Mg(2+)</name>
        <dbReference type="ChEBI" id="CHEBI:18420"/>
    </cofactor>
    <text evidence="13">Binds 1 Mg(2+) ion per subunit.</text>
</comment>
<keyword evidence="4 13" id="KW-0479">Metal-binding</keyword>
<gene>
    <name evidence="13 15" type="primary">recU</name>
    <name evidence="15" type="ORF">MCSF7_03068</name>
</gene>
<comment type="similarity">
    <text evidence="11 13">Belongs to the RecU family.</text>
</comment>
<evidence type="ECO:0000313" key="16">
    <source>
        <dbReference type="Proteomes" id="UP000004978"/>
    </source>
</evidence>
<dbReference type="GO" id="GO:0008821">
    <property type="term" value="F:crossover junction DNA endonuclease activity"/>
    <property type="evidence" value="ECO:0007669"/>
    <property type="project" value="UniProtKB-EC"/>
</dbReference>
<dbReference type="GO" id="GO:0000287">
    <property type="term" value="F:magnesium ion binding"/>
    <property type="evidence" value="ECO:0007669"/>
    <property type="project" value="UniProtKB-UniRule"/>
</dbReference>
<dbReference type="EMBL" id="AFXA01000005">
    <property type="protein sequence ID" value="EGV00498.1"/>
    <property type="molecule type" value="Genomic_DNA"/>
</dbReference>
<dbReference type="GO" id="GO:0007059">
    <property type="term" value="P:chromosome segregation"/>
    <property type="evidence" value="ECO:0007669"/>
    <property type="project" value="UniProtKB-UniRule"/>
</dbReference>
<feature type="transmembrane region" description="Helical" evidence="14">
    <location>
        <begin position="125"/>
        <end position="142"/>
    </location>
</feature>
<dbReference type="GO" id="GO:0003676">
    <property type="term" value="F:nucleic acid binding"/>
    <property type="evidence" value="ECO:0007669"/>
    <property type="project" value="InterPro"/>
</dbReference>
<dbReference type="InterPro" id="IPR011856">
    <property type="entry name" value="tRNA_endonuc-like_dom_sf"/>
</dbReference>
<keyword evidence="9 13" id="KW-0233">DNA recombination</keyword>
<evidence type="ECO:0000256" key="3">
    <source>
        <dbReference type="ARBA" id="ARBA00022722"/>
    </source>
</evidence>
<dbReference type="EC" id="3.1.21.10" evidence="13"/>
<accession>F9UJF5</accession>
<evidence type="ECO:0000256" key="14">
    <source>
        <dbReference type="SAM" id="Phobius"/>
    </source>
</evidence>
<evidence type="ECO:0000256" key="8">
    <source>
        <dbReference type="ARBA" id="ARBA00022842"/>
    </source>
</evidence>
<evidence type="ECO:0000256" key="6">
    <source>
        <dbReference type="ARBA" id="ARBA00022763"/>
    </source>
</evidence>
<evidence type="ECO:0000256" key="9">
    <source>
        <dbReference type="ARBA" id="ARBA00023172"/>
    </source>
</evidence>
<evidence type="ECO:0000256" key="2">
    <source>
        <dbReference type="ARBA" id="ARBA00022490"/>
    </source>
</evidence>
<evidence type="ECO:0000256" key="13">
    <source>
        <dbReference type="HAMAP-Rule" id="MF_00130"/>
    </source>
</evidence>
<dbReference type="AlphaFoldDB" id="F9UJF5"/>